<organism evidence="1 2">
    <name type="scientific">Streptococcus phage phiARI0468-4</name>
    <dbReference type="NCBI Taxonomy" id="1701830"/>
    <lineage>
        <taxon>Viruses</taxon>
        <taxon>Duplodnaviria</taxon>
        <taxon>Heunggongvirae</taxon>
        <taxon>Uroviricota</taxon>
        <taxon>Caudoviricetes</taxon>
        <taxon>Paclarkvirus</taxon>
        <taxon>Paclarkvirus ARI04684</taxon>
    </lineage>
</organism>
<dbReference type="OrthoDB" id="6932at10239"/>
<evidence type="ECO:0000313" key="2">
    <source>
        <dbReference type="Proteomes" id="UP000204135"/>
    </source>
</evidence>
<name>A0A141DZL1_9CAUD</name>
<dbReference type="KEGG" id="vg:30307306"/>
<evidence type="ECO:0008006" key="3">
    <source>
        <dbReference type="Google" id="ProtNLM"/>
    </source>
</evidence>
<proteinExistence type="predicted"/>
<evidence type="ECO:0000313" key="1">
    <source>
        <dbReference type="EMBL" id="ALA46920.1"/>
    </source>
</evidence>
<dbReference type="GeneID" id="30307306"/>
<dbReference type="RefSeq" id="YP_009322117.1">
    <property type="nucleotide sequence ID" value="NC_031915.1"/>
</dbReference>
<sequence length="269" mass="31131">MVQKMIVWALFDSGNGSYTKAINTLNSSGGGGANIEVYPIGIDIENKNNHFIPLNLADYSRLFGDNKLFDTLDKLPHPDLIIASPPCESWSNASAMTNGNACWKKEDLSDSLFDPQIPPSMFTIRANKDYEDAYNNYWYDRQFMKRVNGELCAFNTIEIIKRYQPKYWIIENPATGRLWKYIETIIGFPLPYKNPTRYNNYDYPLQKPTKFASNLFLNLNNDINPAEIEWGNFSKSYNERSNIPQKLLLDIFQTVLNQFEKETEKNDKN</sequence>
<dbReference type="EMBL" id="KT337358">
    <property type="protein sequence ID" value="ALA46920.1"/>
    <property type="molecule type" value="Genomic_DNA"/>
</dbReference>
<dbReference type="InterPro" id="IPR029063">
    <property type="entry name" value="SAM-dependent_MTases_sf"/>
</dbReference>
<dbReference type="Proteomes" id="UP000204135">
    <property type="component" value="Segment"/>
</dbReference>
<protein>
    <recommendedName>
        <fullName evidence="3">DNA methyltransferase</fullName>
    </recommendedName>
</protein>
<keyword evidence="2" id="KW-1185">Reference proteome</keyword>
<accession>A0A141DZL1</accession>
<reference evidence="1 2" key="1">
    <citation type="journal article" date="2016" name="PLoS Biol.">
        <title>Horizontal DNA Transfer Mechanisms of Bacteria as Weapons of Intragenomic Conflict.</title>
        <authorList>
            <person name="Croucher N.J."/>
            <person name="Mostowy R."/>
            <person name="Wymant C."/>
            <person name="Turner P."/>
            <person name="Bentley S.D."/>
            <person name="Fraser C."/>
        </authorList>
    </citation>
    <scope>NUCLEOTIDE SEQUENCE [LARGE SCALE GENOMIC DNA]</scope>
</reference>
<dbReference type="SUPFAM" id="SSF53335">
    <property type="entry name" value="S-adenosyl-L-methionine-dependent methyltransferases"/>
    <property type="match status" value="1"/>
</dbReference>
<gene>
    <name evidence="1" type="ORF">phiARI0468-4_35</name>
</gene>
<dbReference type="Gene3D" id="3.40.50.150">
    <property type="entry name" value="Vaccinia Virus protein VP39"/>
    <property type="match status" value="1"/>
</dbReference>